<reference evidence="1 2" key="1">
    <citation type="submission" date="2021-10" db="EMBL/GenBank/DDBJ databases">
        <title>Alishewanella koreense sp. nov. isolated from seawater of southwestern coast in South Korea and the proposal for the reclassification of Rheinheimera perlucida and Rheinheimera tuosuensis as Arsukibacterium perlucida and Arsukibacterium tuosuensis.</title>
        <authorList>
            <person name="Kim K.H."/>
            <person name="Ruan W."/>
            <person name="Kim K.R."/>
            <person name="Baek J.H."/>
            <person name="Jeon C.O."/>
        </authorList>
    </citation>
    <scope>NUCLEOTIDE SEQUENCE [LARGE SCALE GENOMIC DNA]</scope>
    <source>
        <strain evidence="1 2">16-MA</strain>
    </source>
</reference>
<evidence type="ECO:0000313" key="2">
    <source>
        <dbReference type="Proteomes" id="UP000633814"/>
    </source>
</evidence>
<gene>
    <name evidence="1" type="ORF">JAO78_016515</name>
</gene>
<dbReference type="Proteomes" id="UP000633814">
    <property type="component" value="Unassembled WGS sequence"/>
</dbReference>
<proteinExistence type="predicted"/>
<protein>
    <submittedName>
        <fullName evidence="1">Uncharacterized protein</fullName>
    </submittedName>
</protein>
<evidence type="ECO:0000313" key="1">
    <source>
        <dbReference type="EMBL" id="MCB5228407.1"/>
    </source>
</evidence>
<accession>A0ABS8C7T9</accession>
<name>A0ABS8C7T9_9ALTE</name>
<organism evidence="1 2">
    <name type="scientific">Alishewanella maricola</name>
    <dbReference type="NCBI Taxonomy" id="2795740"/>
    <lineage>
        <taxon>Bacteria</taxon>
        <taxon>Pseudomonadati</taxon>
        <taxon>Pseudomonadota</taxon>
        <taxon>Gammaproteobacteria</taxon>
        <taxon>Alteromonadales</taxon>
        <taxon>Alteromonadaceae</taxon>
        <taxon>Alishewanella</taxon>
    </lineage>
</organism>
<keyword evidence="2" id="KW-1185">Reference proteome</keyword>
<dbReference type="EMBL" id="JAEINI020000031">
    <property type="protein sequence ID" value="MCB5228407.1"/>
    <property type="molecule type" value="Genomic_DNA"/>
</dbReference>
<comment type="caution">
    <text evidence="1">The sequence shown here is derived from an EMBL/GenBank/DDBJ whole genome shotgun (WGS) entry which is preliminary data.</text>
</comment>
<sequence>MKSISNKTFDFVNHELEVDKIIRSKFNDSQMSNAKWKKLFMYLAHICPKAHAIWKFVGSDNDGVALTGLPEIDELEETFINHRFWFGPMYYKEIEWVSFPNVVKKRGFETVPSQNISQDTDFILSELIKIGHWPIEENANGFIIYGHR</sequence>